<proteinExistence type="predicted"/>
<feature type="domain" description="Integrase zinc-binding" evidence="1">
    <location>
        <begin position="117"/>
        <end position="170"/>
    </location>
</feature>
<dbReference type="AlphaFoldDB" id="C5L3Z1"/>
<name>C5L3Z1_PERM5</name>
<reference evidence="2 3" key="1">
    <citation type="submission" date="2008-07" db="EMBL/GenBank/DDBJ databases">
        <authorList>
            <person name="El-Sayed N."/>
            <person name="Caler E."/>
            <person name="Inman J."/>
            <person name="Amedeo P."/>
            <person name="Hass B."/>
            <person name="Wortman J."/>
        </authorList>
    </citation>
    <scope>NUCLEOTIDE SEQUENCE [LARGE SCALE GENOMIC DNA]</scope>
    <source>
        <strain evidence="3">ATCC 50983 / TXsc</strain>
    </source>
</reference>
<dbReference type="InParanoid" id="C5L3Z1"/>
<dbReference type="EMBL" id="GG678922">
    <property type="protein sequence ID" value="EER08720.1"/>
    <property type="molecule type" value="Genomic_DNA"/>
</dbReference>
<sequence length="274" mass="30686">MARISKKEADTLECGRQDGVVVTLNPLSCMLAAINDPNDENICVIDDDVESWSDIVVEPCACPKFCDLDEVRREQLTCPEVVALKGQSGVISDPDGTVYRVERFSPAGTRVKQLLLPKSCRRHLVEQAHADTHANGRQLKFFLQSWAWFPKLDNLCRAVTQACPTCQLTASQAGREFAPQTIHAANHPQNRGFYERRHRMIVEAMRKFTLASGSLWSDELILAQVKWLINHSEIVRGRHVLVTTSSGVEMHWPGNVKRYKTLELDGTSPSSSGF</sequence>
<accession>C5L3Z1</accession>
<gene>
    <name evidence="2" type="ORF">Pmar_PMAR017778</name>
</gene>
<dbReference type="Proteomes" id="UP000007800">
    <property type="component" value="Unassembled WGS sequence"/>
</dbReference>
<keyword evidence="3" id="KW-1185">Reference proteome</keyword>
<organism evidence="3">
    <name type="scientific">Perkinsus marinus (strain ATCC 50983 / TXsc)</name>
    <dbReference type="NCBI Taxonomy" id="423536"/>
    <lineage>
        <taxon>Eukaryota</taxon>
        <taxon>Sar</taxon>
        <taxon>Alveolata</taxon>
        <taxon>Perkinsozoa</taxon>
        <taxon>Perkinsea</taxon>
        <taxon>Perkinsida</taxon>
        <taxon>Perkinsidae</taxon>
        <taxon>Perkinsus</taxon>
    </lineage>
</organism>
<dbReference type="RefSeq" id="XP_002776904.1">
    <property type="nucleotide sequence ID" value="XM_002776858.1"/>
</dbReference>
<evidence type="ECO:0000313" key="2">
    <source>
        <dbReference type="EMBL" id="EER08720.1"/>
    </source>
</evidence>
<evidence type="ECO:0000313" key="3">
    <source>
        <dbReference type="Proteomes" id="UP000007800"/>
    </source>
</evidence>
<dbReference type="GeneID" id="9042787"/>
<dbReference type="Pfam" id="PF17921">
    <property type="entry name" value="Integrase_H2C2"/>
    <property type="match status" value="1"/>
</dbReference>
<dbReference type="InterPro" id="IPR041588">
    <property type="entry name" value="Integrase_H2C2"/>
</dbReference>
<protein>
    <recommendedName>
        <fullName evidence="1">Integrase zinc-binding domain-containing protein</fullName>
    </recommendedName>
</protein>
<evidence type="ECO:0000259" key="1">
    <source>
        <dbReference type="Pfam" id="PF17921"/>
    </source>
</evidence>
<dbReference type="Gene3D" id="1.10.340.70">
    <property type="match status" value="1"/>
</dbReference>